<evidence type="ECO:0000256" key="2">
    <source>
        <dbReference type="SAM" id="MobiDB-lite"/>
    </source>
</evidence>
<feature type="chain" id="PRO_5045125357" description="RlpA-like protein double-psi beta-barrel domain-containing protein" evidence="3">
    <location>
        <begin position="18"/>
        <end position="276"/>
    </location>
</feature>
<dbReference type="InterPro" id="IPR051477">
    <property type="entry name" value="Expansin_CellWall"/>
</dbReference>
<sequence>MKSVVLVASVLASLAAAQPHGHGHGHGLFHRKRQLDRHNKREVVTTWVTETVYKTVVALVDDSTTEIIETSTEPTVAVTTEAVTTPEAKPHVFIETPEPAPAPTSTETPPAAAAAPPPPPPPPAPPVEEPSPSPPPPPPPAPPAPPAPPVEQPAPPVEKPSPPADNNTGSPGGEVHTGDMTYFALGLGSCGIDDSGKDNTDNIVAVSAQLMGPLSNSNPYCGKTISIRANGKTIQAVVHDKCPGCAYGDIDASEKMFKELFGTLDVGRAKIEWWFN</sequence>
<feature type="compositionally biased region" description="Pro residues" evidence="2">
    <location>
        <begin position="115"/>
        <end position="163"/>
    </location>
</feature>
<dbReference type="PANTHER" id="PTHR31836:SF28">
    <property type="entry name" value="SRCR DOMAIN-CONTAINING PROTEIN-RELATED"/>
    <property type="match status" value="1"/>
</dbReference>
<keyword evidence="5" id="KW-1185">Reference proteome</keyword>
<name>A0ABR4D3C9_9PEZI</name>
<organism evidence="4 5">
    <name type="scientific">Remersonia thermophila</name>
    <dbReference type="NCBI Taxonomy" id="72144"/>
    <lineage>
        <taxon>Eukaryota</taxon>
        <taxon>Fungi</taxon>
        <taxon>Dikarya</taxon>
        <taxon>Ascomycota</taxon>
        <taxon>Pezizomycotina</taxon>
        <taxon>Sordariomycetes</taxon>
        <taxon>Sordariomycetidae</taxon>
        <taxon>Sordariales</taxon>
        <taxon>Sordariales incertae sedis</taxon>
        <taxon>Remersonia</taxon>
    </lineage>
</organism>
<accession>A0ABR4D3C9</accession>
<evidence type="ECO:0000313" key="5">
    <source>
        <dbReference type="Proteomes" id="UP001600064"/>
    </source>
</evidence>
<protein>
    <recommendedName>
        <fullName evidence="6">RlpA-like protein double-psi beta-barrel domain-containing protein</fullName>
    </recommendedName>
</protein>
<dbReference type="Proteomes" id="UP001600064">
    <property type="component" value="Unassembled WGS sequence"/>
</dbReference>
<dbReference type="PANTHER" id="PTHR31836">
    <property type="match status" value="1"/>
</dbReference>
<keyword evidence="1 3" id="KW-0732">Signal</keyword>
<evidence type="ECO:0000313" key="4">
    <source>
        <dbReference type="EMBL" id="KAL2264880.1"/>
    </source>
</evidence>
<dbReference type="Gene3D" id="2.40.40.10">
    <property type="entry name" value="RlpA-like domain"/>
    <property type="match status" value="1"/>
</dbReference>
<dbReference type="RefSeq" id="XP_070863607.1">
    <property type="nucleotide sequence ID" value="XM_071014207.1"/>
</dbReference>
<dbReference type="EMBL" id="JAZGUE010000007">
    <property type="protein sequence ID" value="KAL2264880.1"/>
    <property type="molecule type" value="Genomic_DNA"/>
</dbReference>
<proteinExistence type="predicted"/>
<feature type="region of interest" description="Disordered" evidence="2">
    <location>
        <begin position="79"/>
        <end position="177"/>
    </location>
</feature>
<dbReference type="PRINTS" id="PR01217">
    <property type="entry name" value="PRICHEXTENSN"/>
</dbReference>
<evidence type="ECO:0000256" key="3">
    <source>
        <dbReference type="SAM" id="SignalP"/>
    </source>
</evidence>
<feature type="signal peptide" evidence="3">
    <location>
        <begin position="1"/>
        <end position="17"/>
    </location>
</feature>
<evidence type="ECO:0000256" key="1">
    <source>
        <dbReference type="ARBA" id="ARBA00022729"/>
    </source>
</evidence>
<dbReference type="SUPFAM" id="SSF50685">
    <property type="entry name" value="Barwin-like endoglucanases"/>
    <property type="match status" value="1"/>
</dbReference>
<dbReference type="GeneID" id="98128851"/>
<feature type="compositionally biased region" description="Low complexity" evidence="2">
    <location>
        <begin position="103"/>
        <end position="114"/>
    </location>
</feature>
<gene>
    <name evidence="4" type="ORF">VTJ83DRAFT_7390</name>
</gene>
<dbReference type="CDD" id="cd22191">
    <property type="entry name" value="DPBB_RlpA_EXP_N-like"/>
    <property type="match status" value="1"/>
</dbReference>
<reference evidence="4 5" key="1">
    <citation type="journal article" date="2024" name="Commun. Biol.">
        <title>Comparative genomic analysis of thermophilic fungi reveals convergent evolutionary adaptations and gene losses.</title>
        <authorList>
            <person name="Steindorff A.S."/>
            <person name="Aguilar-Pontes M.V."/>
            <person name="Robinson A.J."/>
            <person name="Andreopoulos B."/>
            <person name="LaButti K."/>
            <person name="Kuo A."/>
            <person name="Mondo S."/>
            <person name="Riley R."/>
            <person name="Otillar R."/>
            <person name="Haridas S."/>
            <person name="Lipzen A."/>
            <person name="Grimwood J."/>
            <person name="Schmutz J."/>
            <person name="Clum A."/>
            <person name="Reid I.D."/>
            <person name="Moisan M.C."/>
            <person name="Butler G."/>
            <person name="Nguyen T.T.M."/>
            <person name="Dewar K."/>
            <person name="Conant G."/>
            <person name="Drula E."/>
            <person name="Henrissat B."/>
            <person name="Hansel C."/>
            <person name="Singer S."/>
            <person name="Hutchinson M.I."/>
            <person name="de Vries R.P."/>
            <person name="Natvig D.O."/>
            <person name="Powell A.J."/>
            <person name="Tsang A."/>
            <person name="Grigoriev I.V."/>
        </authorList>
    </citation>
    <scope>NUCLEOTIDE SEQUENCE [LARGE SCALE GENOMIC DNA]</scope>
    <source>
        <strain evidence="4 5">ATCC 22073</strain>
    </source>
</reference>
<dbReference type="InterPro" id="IPR036908">
    <property type="entry name" value="RlpA-like_sf"/>
</dbReference>
<comment type="caution">
    <text evidence="4">The sequence shown here is derived from an EMBL/GenBank/DDBJ whole genome shotgun (WGS) entry which is preliminary data.</text>
</comment>
<evidence type="ECO:0008006" key="6">
    <source>
        <dbReference type="Google" id="ProtNLM"/>
    </source>
</evidence>